<reference evidence="3 4" key="1">
    <citation type="submission" date="2019-06" db="EMBL/GenBank/DDBJ databases">
        <title>Whole genome shotgun sequence of Nitrobacter winogradskyi NBRC 14297.</title>
        <authorList>
            <person name="Hosoyama A."/>
            <person name="Uohara A."/>
            <person name="Ohji S."/>
            <person name="Ichikawa N."/>
        </authorList>
    </citation>
    <scope>NUCLEOTIDE SEQUENCE [LARGE SCALE GENOMIC DNA]</scope>
    <source>
        <strain evidence="3 4">NBRC 14297</strain>
    </source>
</reference>
<dbReference type="PROSITE" id="PS50943">
    <property type="entry name" value="HTH_CROC1"/>
    <property type="match status" value="1"/>
</dbReference>
<dbReference type="InterPro" id="IPR010982">
    <property type="entry name" value="Lambda_DNA-bd_dom_sf"/>
</dbReference>
<proteinExistence type="predicted"/>
<dbReference type="SUPFAM" id="SSF47413">
    <property type="entry name" value="lambda repressor-like DNA-binding domains"/>
    <property type="match status" value="1"/>
</dbReference>
<dbReference type="PANTHER" id="PTHR46558:SF11">
    <property type="entry name" value="HTH-TYPE TRANSCRIPTIONAL REGULATOR XRE"/>
    <property type="match status" value="1"/>
</dbReference>
<accession>A0A4Y3WEJ9</accession>
<dbReference type="Proteomes" id="UP000318825">
    <property type="component" value="Unassembled WGS sequence"/>
</dbReference>
<keyword evidence="1" id="KW-0238">DNA-binding</keyword>
<feature type="domain" description="HTH cro/C1-type" evidence="2">
    <location>
        <begin position="8"/>
        <end position="63"/>
    </location>
</feature>
<name>A0A4Y3WEJ9_NITWI</name>
<dbReference type="CDD" id="cd00093">
    <property type="entry name" value="HTH_XRE"/>
    <property type="match status" value="1"/>
</dbReference>
<evidence type="ECO:0000259" key="2">
    <source>
        <dbReference type="PROSITE" id="PS50943"/>
    </source>
</evidence>
<dbReference type="Pfam" id="PF13560">
    <property type="entry name" value="HTH_31"/>
    <property type="match status" value="1"/>
</dbReference>
<gene>
    <name evidence="3" type="ORF">NWI01_29770</name>
</gene>
<dbReference type="EMBL" id="BJNF01000088">
    <property type="protein sequence ID" value="GEC17085.1"/>
    <property type="molecule type" value="Genomic_DNA"/>
</dbReference>
<evidence type="ECO:0000313" key="3">
    <source>
        <dbReference type="EMBL" id="GEC17085.1"/>
    </source>
</evidence>
<dbReference type="InterPro" id="IPR001387">
    <property type="entry name" value="Cro/C1-type_HTH"/>
</dbReference>
<dbReference type="AlphaFoldDB" id="A0A4Y3WEJ9"/>
<dbReference type="SMART" id="SM00530">
    <property type="entry name" value="HTH_XRE"/>
    <property type="match status" value="1"/>
</dbReference>
<organism evidence="3 4">
    <name type="scientific">Nitrobacter winogradskyi</name>
    <name type="common">Nitrobacter agilis</name>
    <dbReference type="NCBI Taxonomy" id="913"/>
    <lineage>
        <taxon>Bacteria</taxon>
        <taxon>Pseudomonadati</taxon>
        <taxon>Pseudomonadota</taxon>
        <taxon>Alphaproteobacteria</taxon>
        <taxon>Hyphomicrobiales</taxon>
        <taxon>Nitrobacteraceae</taxon>
        <taxon>Nitrobacter</taxon>
    </lineage>
</organism>
<evidence type="ECO:0000256" key="1">
    <source>
        <dbReference type="ARBA" id="ARBA00023125"/>
    </source>
</evidence>
<dbReference type="GO" id="GO:0003677">
    <property type="term" value="F:DNA binding"/>
    <property type="evidence" value="ECO:0007669"/>
    <property type="project" value="UniProtKB-KW"/>
</dbReference>
<sequence length="109" mass="12142">MSSLATRVAKLRRSKDQSLQDVAEAVGVSKAHIWELEKGRADNPSMALVTRLADHFGVSVAFLVGEDVESSDADRQLQRMFRQAQQLDAGERAILDDMMKSLLKRRTKG</sequence>
<comment type="caution">
    <text evidence="3">The sequence shown here is derived from an EMBL/GenBank/DDBJ whole genome shotgun (WGS) entry which is preliminary data.</text>
</comment>
<dbReference type="OrthoDB" id="7596101at2"/>
<protein>
    <recommendedName>
        <fullName evidence="2">HTH cro/C1-type domain-containing protein</fullName>
    </recommendedName>
</protein>
<dbReference type="RefSeq" id="WP_141384842.1">
    <property type="nucleotide sequence ID" value="NZ_BJNF01000088.1"/>
</dbReference>
<dbReference type="PANTHER" id="PTHR46558">
    <property type="entry name" value="TRACRIPTIONAL REGULATORY PROTEIN-RELATED-RELATED"/>
    <property type="match status" value="1"/>
</dbReference>
<dbReference type="Gene3D" id="1.10.260.40">
    <property type="entry name" value="lambda repressor-like DNA-binding domains"/>
    <property type="match status" value="1"/>
</dbReference>
<evidence type="ECO:0000313" key="4">
    <source>
        <dbReference type="Proteomes" id="UP000318825"/>
    </source>
</evidence>